<proteinExistence type="predicted"/>
<organism evidence="1">
    <name type="scientific">marine sediment metagenome</name>
    <dbReference type="NCBI Taxonomy" id="412755"/>
    <lineage>
        <taxon>unclassified sequences</taxon>
        <taxon>metagenomes</taxon>
        <taxon>ecological metagenomes</taxon>
    </lineage>
</organism>
<evidence type="ECO:0000313" key="1">
    <source>
        <dbReference type="EMBL" id="GAF94631.1"/>
    </source>
</evidence>
<protein>
    <submittedName>
        <fullName evidence="1">Uncharacterized protein</fullName>
    </submittedName>
</protein>
<sequence>SEENQSQEPVVLEDVKITEKGRNKINYAKDFVDKNNSITFDNYEKEATEQVFDEWVERIYNNDENKEYTASFDNVEDLGSFWKFLTTPISTSGDYMLMDKQNSDIKRENSEKFKQQLKREMPSELYDLFEKAGFQSDKVNPNDIKNLMQTDAGVNSQVENFLQKTKKQESTYISDIYADKGLTTEEMYLAVPLPNPEWNRIQDQTVIDNEVVKDDYRKTLAAAGVPPSLINNLVNKMEYGVPSKIPQTSYYTFDSNASLFEDETFTLTDPASRVSK</sequence>
<comment type="caution">
    <text evidence="1">The sequence shown here is derived from an EMBL/GenBank/DDBJ whole genome shotgun (WGS) entry which is preliminary data.</text>
</comment>
<name>X0U5K8_9ZZZZ</name>
<feature type="non-terminal residue" evidence="1">
    <location>
        <position position="1"/>
    </location>
</feature>
<gene>
    <name evidence="1" type="ORF">S01H1_30022</name>
</gene>
<accession>X0U5K8</accession>
<reference evidence="1" key="1">
    <citation type="journal article" date="2014" name="Front. Microbiol.">
        <title>High frequency of phylogenetically diverse reductive dehalogenase-homologous genes in deep subseafloor sedimentary metagenomes.</title>
        <authorList>
            <person name="Kawai M."/>
            <person name="Futagami T."/>
            <person name="Toyoda A."/>
            <person name="Takaki Y."/>
            <person name="Nishi S."/>
            <person name="Hori S."/>
            <person name="Arai W."/>
            <person name="Tsubouchi T."/>
            <person name="Morono Y."/>
            <person name="Uchiyama I."/>
            <person name="Ito T."/>
            <person name="Fujiyama A."/>
            <person name="Inagaki F."/>
            <person name="Takami H."/>
        </authorList>
    </citation>
    <scope>NUCLEOTIDE SEQUENCE</scope>
    <source>
        <strain evidence="1">Expedition CK06-06</strain>
    </source>
</reference>
<dbReference type="AlphaFoldDB" id="X0U5K8"/>
<feature type="non-terminal residue" evidence="1">
    <location>
        <position position="276"/>
    </location>
</feature>
<dbReference type="EMBL" id="BARS01018450">
    <property type="protein sequence ID" value="GAF94631.1"/>
    <property type="molecule type" value="Genomic_DNA"/>
</dbReference>